<reference evidence="2 3" key="1">
    <citation type="submission" date="2023-07" db="EMBL/GenBank/DDBJ databases">
        <title>Comparative genomics of wheat-associated soil bacteria to identify genetic determinants of phenazine resistance.</title>
        <authorList>
            <person name="Mouncey N."/>
        </authorList>
    </citation>
    <scope>NUCLEOTIDE SEQUENCE [LARGE SCALE GENOMIC DNA]</scope>
    <source>
        <strain evidence="2 3">B3I12</strain>
    </source>
</reference>
<name>A0ABU0QSB0_9ACTN</name>
<proteinExistence type="predicted"/>
<dbReference type="EMBL" id="JAUSYP010000001">
    <property type="protein sequence ID" value="MDQ0750268.1"/>
    <property type="molecule type" value="Genomic_DNA"/>
</dbReference>
<dbReference type="Proteomes" id="UP001232755">
    <property type="component" value="Unassembled WGS sequence"/>
</dbReference>
<gene>
    <name evidence="2" type="ORF">QF034_004499</name>
</gene>
<evidence type="ECO:0000313" key="3">
    <source>
        <dbReference type="Proteomes" id="UP001232755"/>
    </source>
</evidence>
<accession>A0ABU0QSB0</accession>
<feature type="compositionally biased region" description="Low complexity" evidence="1">
    <location>
        <begin position="283"/>
        <end position="301"/>
    </location>
</feature>
<protein>
    <submittedName>
        <fullName evidence="2">Uncharacterized protein</fullName>
    </submittedName>
</protein>
<evidence type="ECO:0000256" key="1">
    <source>
        <dbReference type="SAM" id="MobiDB-lite"/>
    </source>
</evidence>
<sequence>MGDPDAVQLLVLDQGLHGRVVDGLDLPAAGRGDLDAGLGEGLDHVGRQVGPHPAAERGGHLVGQLGQAPRLTAARVPLTQQVVQHRAMDLGAPGQPGAVHLGGHEHAGRLGGRQQAHPLGVLGLRVPLLLLGVDREEIRQGQVDALWFEQGRLGARFGGALGRIGRYGAAAQPGQGGRGRAWFPVPPLVTEEERLGGLDVVAPLDSHPRGEQARVDLGGGPPHPPRDAGTAPHGLGGIRLPPDRPGGQPVRTEGGDVHATVLGRSEHPPIGHAASVPGGSDNAPIAVPAPAPAALGYLPGP</sequence>
<feature type="region of interest" description="Disordered" evidence="1">
    <location>
        <begin position="201"/>
        <end position="301"/>
    </location>
</feature>
<keyword evidence="3" id="KW-1185">Reference proteome</keyword>
<organism evidence="2 3">
    <name type="scientific">Streptomyces africanus</name>
    <dbReference type="NCBI Taxonomy" id="231024"/>
    <lineage>
        <taxon>Bacteria</taxon>
        <taxon>Bacillati</taxon>
        <taxon>Actinomycetota</taxon>
        <taxon>Actinomycetes</taxon>
        <taxon>Kitasatosporales</taxon>
        <taxon>Streptomycetaceae</taxon>
        <taxon>Streptomyces</taxon>
    </lineage>
</organism>
<evidence type="ECO:0000313" key="2">
    <source>
        <dbReference type="EMBL" id="MDQ0750268.1"/>
    </source>
</evidence>
<comment type="caution">
    <text evidence="2">The sequence shown here is derived from an EMBL/GenBank/DDBJ whole genome shotgun (WGS) entry which is preliminary data.</text>
</comment>